<dbReference type="GO" id="GO:0080032">
    <property type="term" value="F:methyl jasmonate esterase activity"/>
    <property type="evidence" value="ECO:0007669"/>
    <property type="project" value="TreeGrafter"/>
</dbReference>
<dbReference type="InterPro" id="IPR045889">
    <property type="entry name" value="MES/HNL"/>
</dbReference>
<sequence length="253" mass="27001">MSGGDDPVILIHGAWQGAWAWARFVDAWRRHTAIPVHAVDLPGNGVDGLPARDASLERYVAHVGDVMDRLGRPVSLVAHSGGGVVASAVAERWPGRVRRIAYLAGMMLPSGVGFGQVVARMVTDHPDATGINPWLRWPEPGVVSVVPPEAAVAIFLHDCPPDVAIAASRRLTPQGLGGLDLRARLTAERFGRIPRLYVEATGDRSVILPVQRRMQALVPGARVVSMHTGHAPQVADPMGTLAHILPFAQGRTA</sequence>
<dbReference type="AlphaFoldDB" id="A0A181CAE2"/>
<dbReference type="PANTHER" id="PTHR10992:SF1086">
    <property type="entry name" value="AB HYDROLASE-1 DOMAIN-CONTAINING PROTEIN"/>
    <property type="match status" value="1"/>
</dbReference>
<accession>A0A181CAE2</accession>
<dbReference type="Gene3D" id="3.40.50.1820">
    <property type="entry name" value="alpha/beta hydrolase"/>
    <property type="match status" value="1"/>
</dbReference>
<dbReference type="GO" id="GO:0080030">
    <property type="term" value="F:methyl indole-3-acetate esterase activity"/>
    <property type="evidence" value="ECO:0007669"/>
    <property type="project" value="TreeGrafter"/>
</dbReference>
<keyword evidence="1" id="KW-0378">Hydrolase</keyword>
<dbReference type="SUPFAM" id="SSF53474">
    <property type="entry name" value="alpha/beta-Hydrolases"/>
    <property type="match status" value="1"/>
</dbReference>
<organism evidence="1 2">
    <name type="scientific">Komagataeibacter rhaeticus</name>
    <dbReference type="NCBI Taxonomy" id="215221"/>
    <lineage>
        <taxon>Bacteria</taxon>
        <taxon>Pseudomonadati</taxon>
        <taxon>Pseudomonadota</taxon>
        <taxon>Alphaproteobacteria</taxon>
        <taxon>Acetobacterales</taxon>
        <taxon>Acetobacteraceae</taxon>
        <taxon>Komagataeibacter</taxon>
    </lineage>
</organism>
<dbReference type="RefSeq" id="WP_039998784.1">
    <property type="nucleotide sequence ID" value="NZ_CALMTF010000117.1"/>
</dbReference>
<dbReference type="Proteomes" id="UP000502533">
    <property type="component" value="Chromosome"/>
</dbReference>
<dbReference type="KEGG" id="kre:GWK63_07300"/>
<keyword evidence="2" id="KW-1185">Reference proteome</keyword>
<name>A0A181CAE2_9PROT</name>
<dbReference type="InterPro" id="IPR029058">
    <property type="entry name" value="AB_hydrolase_fold"/>
</dbReference>
<gene>
    <name evidence="1" type="ORF">GWK63_07300</name>
</gene>
<dbReference type="InterPro" id="IPR000073">
    <property type="entry name" value="AB_hydrolase_1"/>
</dbReference>
<proteinExistence type="predicted"/>
<evidence type="ECO:0000313" key="2">
    <source>
        <dbReference type="Proteomes" id="UP000502533"/>
    </source>
</evidence>
<reference evidence="1 2" key="1">
    <citation type="submission" date="2020-03" db="EMBL/GenBank/DDBJ databases">
        <title>Isolation of cellulose-producing strains, genome characterization and application of the synthesized cellulose films as an economical and sustainable material for piezoelectric sensor construction.</title>
        <authorList>
            <person name="Mangayil R.K."/>
        </authorList>
    </citation>
    <scope>NUCLEOTIDE SEQUENCE [LARGE SCALE GENOMIC DNA]</scope>
    <source>
        <strain evidence="1 2">ENS 9a1a</strain>
    </source>
</reference>
<protein>
    <submittedName>
        <fullName evidence="1">Alpha/beta fold hydrolase</fullName>
    </submittedName>
</protein>
<evidence type="ECO:0000313" key="1">
    <source>
        <dbReference type="EMBL" id="QIP35295.1"/>
    </source>
</evidence>
<dbReference type="EMBL" id="CP050139">
    <property type="protein sequence ID" value="QIP35295.1"/>
    <property type="molecule type" value="Genomic_DNA"/>
</dbReference>
<dbReference type="PANTHER" id="PTHR10992">
    <property type="entry name" value="METHYLESTERASE FAMILY MEMBER"/>
    <property type="match status" value="1"/>
</dbReference>
<dbReference type="Pfam" id="PF12697">
    <property type="entry name" value="Abhydrolase_6"/>
    <property type="match status" value="1"/>
</dbReference>
<dbReference type="GeneID" id="85021955"/>